<sequence>MSLDSAAGQVQEFEATLCVPCGNKLGECPRWDDIRQRVCWLDIEGKRFWQLDLSRGSSDEDEVRSFELPARAGSFCLTESGEYVFAFEDGFSFFNPETGERHRITESFEPGLRTRMNDGRVDRQGRYVVGGHVEKGSEPLTNVYRLNEDLQVEVLLEGVRCSNSIAFSPGEGQMMYFADTMRDPAEIWCFRDYLSSGMSRSPEVFARPAGRPDGSALDAEGGLWNAEFGGGRVVRYSPDGRISAIVKVLVRYTTCVAFGGPDMQTLYITDASPFRLSKPKLEALPEGHAGGLFSVRVPYRGLPESKFRGCSATLRSE</sequence>
<feature type="binding site" evidence="3">
    <location>
        <position position="117"/>
    </location>
    <ligand>
        <name>substrate</name>
    </ligand>
</feature>
<accession>A0A813IBE8</accession>
<evidence type="ECO:0000256" key="1">
    <source>
        <dbReference type="ARBA" id="ARBA00008853"/>
    </source>
</evidence>
<dbReference type="Pfam" id="PF08450">
    <property type="entry name" value="SGL"/>
    <property type="match status" value="1"/>
</dbReference>
<protein>
    <recommendedName>
        <fullName evidence="4">SMP-30/Gluconolactonase/LRE-like region domain-containing protein</fullName>
    </recommendedName>
</protein>
<organism evidence="5 6">
    <name type="scientific">Polarella glacialis</name>
    <name type="common">Dinoflagellate</name>
    <dbReference type="NCBI Taxonomy" id="89957"/>
    <lineage>
        <taxon>Eukaryota</taxon>
        <taxon>Sar</taxon>
        <taxon>Alveolata</taxon>
        <taxon>Dinophyceae</taxon>
        <taxon>Suessiales</taxon>
        <taxon>Suessiaceae</taxon>
        <taxon>Polarella</taxon>
    </lineage>
</organism>
<proteinExistence type="inferred from homology"/>
<keyword evidence="3" id="KW-0862">Zinc</keyword>
<dbReference type="PANTHER" id="PTHR10907:SF47">
    <property type="entry name" value="REGUCALCIN"/>
    <property type="match status" value="1"/>
</dbReference>
<comment type="caution">
    <text evidence="5">The sequence shown here is derived from an EMBL/GenBank/DDBJ whole genome shotgun (WGS) entry which is preliminary data.</text>
</comment>
<evidence type="ECO:0000256" key="2">
    <source>
        <dbReference type="PIRSR" id="PIRSR605511-1"/>
    </source>
</evidence>
<feature type="active site" description="Proton donor/acceptor" evidence="2">
    <location>
        <position position="213"/>
    </location>
</feature>
<feature type="binding site" evidence="3">
    <location>
        <position position="163"/>
    </location>
    <ligand>
        <name>a divalent metal cation</name>
        <dbReference type="ChEBI" id="CHEBI:60240"/>
    </ligand>
</feature>
<dbReference type="InterPro" id="IPR011042">
    <property type="entry name" value="6-blade_b-propeller_TolB-like"/>
</dbReference>
<name>A0A813IBE8_POLGL</name>
<dbReference type="GO" id="GO:0005509">
    <property type="term" value="F:calcium ion binding"/>
    <property type="evidence" value="ECO:0007669"/>
    <property type="project" value="TreeGrafter"/>
</dbReference>
<feature type="binding site" evidence="3">
    <location>
        <position position="115"/>
    </location>
    <ligand>
        <name>substrate</name>
    </ligand>
</feature>
<comment type="cofactor">
    <cofactor evidence="3">
        <name>Zn(2+)</name>
        <dbReference type="ChEBI" id="CHEBI:29105"/>
    </cofactor>
    <text evidence="3">Binds 1 divalent metal cation per subunit.</text>
</comment>
<dbReference type="PANTHER" id="PTHR10907">
    <property type="entry name" value="REGUCALCIN"/>
    <property type="match status" value="1"/>
</dbReference>
<dbReference type="EMBL" id="CAJNNW010005944">
    <property type="protein sequence ID" value="CAE8647887.1"/>
    <property type="molecule type" value="Genomic_DNA"/>
</dbReference>
<dbReference type="PRINTS" id="PR01790">
    <property type="entry name" value="SMP30FAMILY"/>
</dbReference>
<evidence type="ECO:0000313" key="6">
    <source>
        <dbReference type="Proteomes" id="UP000626109"/>
    </source>
</evidence>
<feature type="binding site" evidence="3">
    <location>
        <position position="27"/>
    </location>
    <ligand>
        <name>a divalent metal cation</name>
        <dbReference type="ChEBI" id="CHEBI:60240"/>
    </ligand>
</feature>
<feature type="binding site" evidence="3">
    <location>
        <position position="213"/>
    </location>
    <ligand>
        <name>a divalent metal cation</name>
        <dbReference type="ChEBI" id="CHEBI:60240"/>
    </ligand>
</feature>
<feature type="domain" description="SMP-30/Gluconolactonase/LRE-like region" evidence="4">
    <location>
        <begin position="25"/>
        <end position="271"/>
    </location>
</feature>
<dbReference type="InterPro" id="IPR013658">
    <property type="entry name" value="SGL"/>
</dbReference>
<reference evidence="5" key="1">
    <citation type="submission" date="2021-02" db="EMBL/GenBank/DDBJ databases">
        <authorList>
            <person name="Dougan E. K."/>
            <person name="Rhodes N."/>
            <person name="Thang M."/>
            <person name="Chan C."/>
        </authorList>
    </citation>
    <scope>NUCLEOTIDE SEQUENCE</scope>
</reference>
<comment type="similarity">
    <text evidence="1">Belongs to the SMP-30/CGR1 family.</text>
</comment>
<gene>
    <name evidence="5" type="ORF">PGLA2088_LOCUS6071</name>
</gene>
<keyword evidence="3" id="KW-0479">Metal-binding</keyword>
<dbReference type="GO" id="GO:0004341">
    <property type="term" value="F:gluconolactonase activity"/>
    <property type="evidence" value="ECO:0007669"/>
    <property type="project" value="TreeGrafter"/>
</dbReference>
<evidence type="ECO:0000256" key="3">
    <source>
        <dbReference type="PIRSR" id="PIRSR605511-2"/>
    </source>
</evidence>
<dbReference type="SUPFAM" id="SSF63829">
    <property type="entry name" value="Calcium-dependent phosphotriesterase"/>
    <property type="match status" value="1"/>
</dbReference>
<dbReference type="InterPro" id="IPR005511">
    <property type="entry name" value="SMP-30"/>
</dbReference>
<evidence type="ECO:0000313" key="5">
    <source>
        <dbReference type="EMBL" id="CAE8647887.1"/>
    </source>
</evidence>
<dbReference type="Proteomes" id="UP000626109">
    <property type="component" value="Unassembled WGS sequence"/>
</dbReference>
<evidence type="ECO:0000259" key="4">
    <source>
        <dbReference type="Pfam" id="PF08450"/>
    </source>
</evidence>
<dbReference type="GO" id="GO:0019853">
    <property type="term" value="P:L-ascorbic acid biosynthetic process"/>
    <property type="evidence" value="ECO:0007669"/>
    <property type="project" value="TreeGrafter"/>
</dbReference>
<dbReference type="AlphaFoldDB" id="A0A813IBE8"/>
<dbReference type="Gene3D" id="2.120.10.30">
    <property type="entry name" value="TolB, C-terminal domain"/>
    <property type="match status" value="1"/>
</dbReference>